<dbReference type="PROSITE" id="PS51330">
    <property type="entry name" value="DHFR_2"/>
    <property type="match status" value="1"/>
</dbReference>
<evidence type="ECO:0000256" key="3">
    <source>
        <dbReference type="ARBA" id="ARBA00012856"/>
    </source>
</evidence>
<dbReference type="PROSITE" id="PS00075">
    <property type="entry name" value="DHFR_1"/>
    <property type="match status" value="1"/>
</dbReference>
<reference evidence="11" key="1">
    <citation type="submission" date="2022-11" db="EMBL/GenBank/DDBJ databases">
        <title>Hoeflea poritis sp. nov., isolated from scleractinian coral Porites lutea.</title>
        <authorList>
            <person name="Zhang G."/>
            <person name="Wei Q."/>
            <person name="Cai L."/>
        </authorList>
    </citation>
    <scope>NUCLEOTIDE SEQUENCE</scope>
    <source>
        <strain evidence="11">E7-10</strain>
    </source>
</reference>
<accession>A0ABT4VP38</accession>
<name>A0ABT4VP38_9HYPH</name>
<evidence type="ECO:0000256" key="4">
    <source>
        <dbReference type="ARBA" id="ARBA00022563"/>
    </source>
</evidence>
<dbReference type="EMBL" id="JAPJZH010000008">
    <property type="protein sequence ID" value="MDA4846446.1"/>
    <property type="molecule type" value="Genomic_DNA"/>
</dbReference>
<dbReference type="Proteomes" id="UP001148313">
    <property type="component" value="Unassembled WGS sequence"/>
</dbReference>
<evidence type="ECO:0000313" key="11">
    <source>
        <dbReference type="EMBL" id="MDA4846446.1"/>
    </source>
</evidence>
<dbReference type="PANTHER" id="PTHR48069:SF3">
    <property type="entry name" value="DIHYDROFOLATE REDUCTASE"/>
    <property type="match status" value="1"/>
</dbReference>
<evidence type="ECO:0000256" key="1">
    <source>
        <dbReference type="ARBA" id="ARBA00004903"/>
    </source>
</evidence>
<comment type="caution">
    <text evidence="11">The sequence shown here is derived from an EMBL/GenBank/DDBJ whole genome shotgun (WGS) entry which is preliminary data.</text>
</comment>
<evidence type="ECO:0000313" key="12">
    <source>
        <dbReference type="Proteomes" id="UP001148313"/>
    </source>
</evidence>
<evidence type="ECO:0000256" key="6">
    <source>
        <dbReference type="ARBA" id="ARBA00023002"/>
    </source>
</evidence>
<dbReference type="InterPro" id="IPR001796">
    <property type="entry name" value="DHFR_dom"/>
</dbReference>
<dbReference type="PRINTS" id="PR00070">
    <property type="entry name" value="DHFR"/>
</dbReference>
<dbReference type="InterPro" id="IPR012259">
    <property type="entry name" value="DHFR"/>
</dbReference>
<sequence>MNRLVDSSQVTVTLVVAVARNGVIGRDGDMPWRLSTDLKRFKAVTMGKPVVMGRKTYQSIGKALPGRLNVVVTRDPAFRADDAEVFTTLDAAFERARQKAAADGQTEICVIGGGEIYRQALAGAQTIHYTRVDSEPQGDTRFPELDPNVWMLESEEAFPAGDKDTAATNYMVYRRMGA</sequence>
<dbReference type="InterPro" id="IPR017925">
    <property type="entry name" value="DHFR_CS"/>
</dbReference>
<evidence type="ECO:0000256" key="9">
    <source>
        <dbReference type="RuleBase" id="RU004474"/>
    </source>
</evidence>
<dbReference type="PIRSF" id="PIRSF000194">
    <property type="entry name" value="DHFR"/>
    <property type="match status" value="1"/>
</dbReference>
<keyword evidence="4 8" id="KW-0554">One-carbon metabolism</keyword>
<dbReference type="Pfam" id="PF00186">
    <property type="entry name" value="DHFR_1"/>
    <property type="match status" value="1"/>
</dbReference>
<evidence type="ECO:0000256" key="2">
    <source>
        <dbReference type="ARBA" id="ARBA00009539"/>
    </source>
</evidence>
<feature type="domain" description="DHFR" evidence="10">
    <location>
        <begin position="11"/>
        <end position="175"/>
    </location>
</feature>
<dbReference type="InterPro" id="IPR024072">
    <property type="entry name" value="DHFR-like_dom_sf"/>
</dbReference>
<protein>
    <recommendedName>
        <fullName evidence="3 8">Dihydrofolate reductase</fullName>
        <ecNumber evidence="3 8">1.5.1.3</ecNumber>
    </recommendedName>
</protein>
<dbReference type="PANTHER" id="PTHR48069">
    <property type="entry name" value="DIHYDROFOLATE REDUCTASE"/>
    <property type="match status" value="1"/>
</dbReference>
<dbReference type="CDD" id="cd00209">
    <property type="entry name" value="DHFR"/>
    <property type="match status" value="1"/>
</dbReference>
<evidence type="ECO:0000259" key="10">
    <source>
        <dbReference type="PROSITE" id="PS51330"/>
    </source>
</evidence>
<comment type="catalytic activity">
    <reaction evidence="8">
        <text>(6S)-5,6,7,8-tetrahydrofolate + NADP(+) = 7,8-dihydrofolate + NADPH + H(+)</text>
        <dbReference type="Rhea" id="RHEA:15009"/>
        <dbReference type="ChEBI" id="CHEBI:15378"/>
        <dbReference type="ChEBI" id="CHEBI:57451"/>
        <dbReference type="ChEBI" id="CHEBI:57453"/>
        <dbReference type="ChEBI" id="CHEBI:57783"/>
        <dbReference type="ChEBI" id="CHEBI:58349"/>
        <dbReference type="EC" id="1.5.1.3"/>
    </reaction>
</comment>
<comment type="function">
    <text evidence="7 8">Key enzyme in folate metabolism. Catalyzes an essential reaction for de novo glycine and purine synthesis, and for DNA precursor synthesis.</text>
</comment>
<evidence type="ECO:0000256" key="8">
    <source>
        <dbReference type="PIRNR" id="PIRNR000194"/>
    </source>
</evidence>
<dbReference type="EC" id="1.5.1.3" evidence="3 8"/>
<organism evidence="11 12">
    <name type="scientific">Hoeflea poritis</name>
    <dbReference type="NCBI Taxonomy" id="2993659"/>
    <lineage>
        <taxon>Bacteria</taxon>
        <taxon>Pseudomonadati</taxon>
        <taxon>Pseudomonadota</taxon>
        <taxon>Alphaproteobacteria</taxon>
        <taxon>Hyphomicrobiales</taxon>
        <taxon>Rhizobiaceae</taxon>
        <taxon>Hoeflea</taxon>
    </lineage>
</organism>
<dbReference type="Gene3D" id="3.40.430.10">
    <property type="entry name" value="Dihydrofolate Reductase, subunit A"/>
    <property type="match status" value="1"/>
</dbReference>
<comment type="pathway">
    <text evidence="1 8">Cofactor biosynthesis; tetrahydrofolate biosynthesis; 5,6,7,8-tetrahydrofolate from 7,8-dihydrofolate: step 1/1.</text>
</comment>
<keyword evidence="12" id="KW-1185">Reference proteome</keyword>
<dbReference type="RefSeq" id="WP_271090197.1">
    <property type="nucleotide sequence ID" value="NZ_JAPJZH010000008.1"/>
</dbReference>
<keyword evidence="6 8" id="KW-0560">Oxidoreductase</keyword>
<gene>
    <name evidence="11" type="ORF">OOZ53_13855</name>
</gene>
<dbReference type="SUPFAM" id="SSF53597">
    <property type="entry name" value="Dihydrofolate reductase-like"/>
    <property type="match status" value="1"/>
</dbReference>
<evidence type="ECO:0000256" key="5">
    <source>
        <dbReference type="ARBA" id="ARBA00022857"/>
    </source>
</evidence>
<evidence type="ECO:0000256" key="7">
    <source>
        <dbReference type="ARBA" id="ARBA00025067"/>
    </source>
</evidence>
<proteinExistence type="inferred from homology"/>
<comment type="similarity">
    <text evidence="2 8 9">Belongs to the dihydrofolate reductase family.</text>
</comment>
<keyword evidence="5 8" id="KW-0521">NADP</keyword>